<proteinExistence type="predicted"/>
<dbReference type="InterPro" id="IPR022191">
    <property type="entry name" value="DUF3717"/>
</dbReference>
<dbReference type="Pfam" id="PF12512">
    <property type="entry name" value="DUF3717"/>
    <property type="match status" value="1"/>
</dbReference>
<sequence length="102" mass="11912">MRCVVEARATRPDEEEYHPELIEQRQLAGMNEYRVTDIENAINYWRSRQAATDDFAVCPRARVLADVYGTMIYHQRERVEARNLTPEQNEAIGLALAQKELF</sequence>
<dbReference type="AlphaFoldDB" id="A0AA37ILM4"/>
<name>A0AA37ILM4_9BURK</name>
<accession>A0AA37ILM4</accession>
<protein>
    <submittedName>
        <fullName evidence="1">Uncharacterized protein</fullName>
    </submittedName>
</protein>
<dbReference type="Proteomes" id="UP001055111">
    <property type="component" value="Unassembled WGS sequence"/>
</dbReference>
<dbReference type="EMBL" id="BPUS01000053">
    <property type="protein sequence ID" value="GJH30954.1"/>
    <property type="molecule type" value="Genomic_DNA"/>
</dbReference>
<evidence type="ECO:0000313" key="1">
    <source>
        <dbReference type="EMBL" id="GJH30954.1"/>
    </source>
</evidence>
<dbReference type="RefSeq" id="WP_225936694.1">
    <property type="nucleotide sequence ID" value="NZ_BPUS01000053.1"/>
</dbReference>
<gene>
    <name evidence="1" type="ORF">CBA19CS42_40580</name>
</gene>
<organism evidence="1 2">
    <name type="scientific">Caballeronia novacaledonica</name>
    <dbReference type="NCBI Taxonomy" id="1544861"/>
    <lineage>
        <taxon>Bacteria</taxon>
        <taxon>Pseudomonadati</taxon>
        <taxon>Pseudomonadota</taxon>
        <taxon>Betaproteobacteria</taxon>
        <taxon>Burkholderiales</taxon>
        <taxon>Burkholderiaceae</taxon>
        <taxon>Caballeronia</taxon>
    </lineage>
</organism>
<comment type="caution">
    <text evidence="1">The sequence shown here is derived from an EMBL/GenBank/DDBJ whole genome shotgun (WGS) entry which is preliminary data.</text>
</comment>
<reference evidence="1" key="1">
    <citation type="submission" date="2022-09" db="EMBL/GenBank/DDBJ databases">
        <title>Isolation and characterization of 3-chlorobenzoate degrading bacteria from soils in Shizuoka.</title>
        <authorList>
            <person name="Ifat A."/>
            <person name="Ogawa N."/>
            <person name="Kimbara K."/>
            <person name="Moriuchi R."/>
            <person name="Dohra H."/>
            <person name="Shintani M."/>
        </authorList>
    </citation>
    <scope>NUCLEOTIDE SEQUENCE</scope>
    <source>
        <strain evidence="1">19CS4-2</strain>
    </source>
</reference>
<evidence type="ECO:0000313" key="2">
    <source>
        <dbReference type="Proteomes" id="UP001055111"/>
    </source>
</evidence>